<accession>A0ACA9KIV4</accession>
<keyword evidence="2" id="KW-1185">Reference proteome</keyword>
<name>A0ACA9KIV4_9GLOM</name>
<protein>
    <submittedName>
        <fullName evidence="1">882_t:CDS:1</fullName>
    </submittedName>
</protein>
<reference evidence="1" key="1">
    <citation type="submission" date="2021-06" db="EMBL/GenBank/DDBJ databases">
        <authorList>
            <person name="Kallberg Y."/>
            <person name="Tangrot J."/>
            <person name="Rosling A."/>
        </authorList>
    </citation>
    <scope>NUCLEOTIDE SEQUENCE</scope>
    <source>
        <strain evidence="1">AU212A</strain>
    </source>
</reference>
<proteinExistence type="predicted"/>
<evidence type="ECO:0000313" key="2">
    <source>
        <dbReference type="Proteomes" id="UP000789860"/>
    </source>
</evidence>
<evidence type="ECO:0000313" key="1">
    <source>
        <dbReference type="EMBL" id="CAG8476119.1"/>
    </source>
</evidence>
<dbReference type="EMBL" id="CAJVPM010001899">
    <property type="protein sequence ID" value="CAG8476119.1"/>
    <property type="molecule type" value="Genomic_DNA"/>
</dbReference>
<organism evidence="1 2">
    <name type="scientific">Scutellospora calospora</name>
    <dbReference type="NCBI Taxonomy" id="85575"/>
    <lineage>
        <taxon>Eukaryota</taxon>
        <taxon>Fungi</taxon>
        <taxon>Fungi incertae sedis</taxon>
        <taxon>Mucoromycota</taxon>
        <taxon>Glomeromycotina</taxon>
        <taxon>Glomeromycetes</taxon>
        <taxon>Diversisporales</taxon>
        <taxon>Gigasporaceae</taxon>
        <taxon>Scutellospora</taxon>
    </lineage>
</organism>
<gene>
    <name evidence="1" type="ORF">SCALOS_LOCUS2231</name>
</gene>
<dbReference type="Proteomes" id="UP000789860">
    <property type="component" value="Unassembled WGS sequence"/>
</dbReference>
<comment type="caution">
    <text evidence="1">The sequence shown here is derived from an EMBL/GenBank/DDBJ whole genome shotgun (WGS) entry which is preliminary data.</text>
</comment>
<sequence length="151" mass="17971">MSDANHPIWDHFRTNPNNSLTCLECGFIYRIKPKSTTLKSHFVTKHPDTWKKIRKNEKGYKRKNKEKNVLVQEEEENSNSNIELSDNWTEENNQKNNQEIQNNIQENLNNNFTNRNLNIIKNIEIENNEKIEIKIENNKISISGRCKIEFK</sequence>